<evidence type="ECO:0000313" key="1">
    <source>
        <dbReference type="EMBL" id="SNY89689.1"/>
    </source>
</evidence>
<name>A0A285LXM7_9NOCA</name>
<keyword evidence="2" id="KW-1185">Reference proteome</keyword>
<dbReference type="RefSeq" id="WP_097248364.1">
    <property type="nucleotide sequence ID" value="NZ_OBEG01000010.1"/>
</dbReference>
<dbReference type="Proteomes" id="UP000219565">
    <property type="component" value="Unassembled WGS sequence"/>
</dbReference>
<reference evidence="1 2" key="1">
    <citation type="submission" date="2017-09" db="EMBL/GenBank/DDBJ databases">
        <authorList>
            <person name="Ehlers B."/>
            <person name="Leendertz F.H."/>
        </authorList>
    </citation>
    <scope>NUCLEOTIDE SEQUENCE [LARGE SCALE GENOMIC DNA]</scope>
    <source>
        <strain evidence="1 2">DSM 45537</strain>
    </source>
</reference>
<dbReference type="OrthoDB" id="5492672at2"/>
<dbReference type="AlphaFoldDB" id="A0A285LXM7"/>
<proteinExistence type="predicted"/>
<gene>
    <name evidence="1" type="ORF">SAMN04244553_0003</name>
</gene>
<evidence type="ECO:0000313" key="2">
    <source>
        <dbReference type="Proteomes" id="UP000219565"/>
    </source>
</evidence>
<dbReference type="InterPro" id="IPR018644">
    <property type="entry name" value="DUF2071"/>
</dbReference>
<dbReference type="EMBL" id="OBEG01000010">
    <property type="protein sequence ID" value="SNY89689.1"/>
    <property type="molecule type" value="Genomic_DNA"/>
</dbReference>
<organism evidence="1 2">
    <name type="scientific">Nocardia amikacinitolerans</name>
    <dbReference type="NCBI Taxonomy" id="756689"/>
    <lineage>
        <taxon>Bacteria</taxon>
        <taxon>Bacillati</taxon>
        <taxon>Actinomycetota</taxon>
        <taxon>Actinomycetes</taxon>
        <taxon>Mycobacteriales</taxon>
        <taxon>Nocardiaceae</taxon>
        <taxon>Nocardia</taxon>
    </lineage>
</organism>
<accession>A0A285LXM7</accession>
<protein>
    <submittedName>
        <fullName evidence="1">Uncharacterized conserved protein (COG2071)</fullName>
    </submittedName>
</protein>
<dbReference type="Pfam" id="PF09844">
    <property type="entry name" value="DUF2071"/>
    <property type="match status" value="1"/>
</dbReference>
<sequence length="243" mass="26613">MMPQISSVIERRLLVNYRVEPDVAAALLPAPLRPHLVGDWAVAGICLIRLGRVRPVGLPSAVGVRSENAAHRIAVEWDGPDGVESGVYIPRRDSGSPLNVLLGGRLFPGVHSFARFDVAESGHDLHVAYTSRDNSTKVSVDVRTVDEFEGSAMFPDLATASDFFQRGRNGFSASRNGTRLDGLELDTHAWQVSPAHTHAVRSTFFEDRTRFPRGSATLDCTLLMRDVPAVWNVTAPMRITTMV</sequence>